<gene>
    <name evidence="1" type="ORF">E2C01_061978</name>
</gene>
<proteinExistence type="predicted"/>
<accession>A0A5B7HGS7</accession>
<keyword evidence="2" id="KW-1185">Reference proteome</keyword>
<sequence>MVLTQGELSFEICTGSRNPSPRHLRHVKLMRPMLHKSMLRLVPGRWQHAQAIISRLRHRKAQCASQSQYAFYTTTNQRVALFLLACRE</sequence>
<protein>
    <submittedName>
        <fullName evidence="1">Uncharacterized protein</fullName>
    </submittedName>
</protein>
<name>A0A5B7HGS7_PORTR</name>
<dbReference type="EMBL" id="VSRR010026771">
    <property type="protein sequence ID" value="MPC67794.1"/>
    <property type="molecule type" value="Genomic_DNA"/>
</dbReference>
<evidence type="ECO:0000313" key="1">
    <source>
        <dbReference type="EMBL" id="MPC67794.1"/>
    </source>
</evidence>
<evidence type="ECO:0000313" key="2">
    <source>
        <dbReference type="Proteomes" id="UP000324222"/>
    </source>
</evidence>
<reference evidence="1 2" key="1">
    <citation type="submission" date="2019-05" db="EMBL/GenBank/DDBJ databases">
        <title>Another draft genome of Portunus trituberculatus and its Hox gene families provides insights of decapod evolution.</title>
        <authorList>
            <person name="Jeong J.-H."/>
            <person name="Song I."/>
            <person name="Kim S."/>
            <person name="Choi T."/>
            <person name="Kim D."/>
            <person name="Ryu S."/>
            <person name="Kim W."/>
        </authorList>
    </citation>
    <scope>NUCLEOTIDE SEQUENCE [LARGE SCALE GENOMIC DNA]</scope>
    <source>
        <tissue evidence="1">Muscle</tissue>
    </source>
</reference>
<dbReference type="Proteomes" id="UP000324222">
    <property type="component" value="Unassembled WGS sequence"/>
</dbReference>
<comment type="caution">
    <text evidence="1">The sequence shown here is derived from an EMBL/GenBank/DDBJ whole genome shotgun (WGS) entry which is preliminary data.</text>
</comment>
<dbReference type="AlphaFoldDB" id="A0A5B7HGS7"/>
<organism evidence="1 2">
    <name type="scientific">Portunus trituberculatus</name>
    <name type="common">Swimming crab</name>
    <name type="synonym">Neptunus trituberculatus</name>
    <dbReference type="NCBI Taxonomy" id="210409"/>
    <lineage>
        <taxon>Eukaryota</taxon>
        <taxon>Metazoa</taxon>
        <taxon>Ecdysozoa</taxon>
        <taxon>Arthropoda</taxon>
        <taxon>Crustacea</taxon>
        <taxon>Multicrustacea</taxon>
        <taxon>Malacostraca</taxon>
        <taxon>Eumalacostraca</taxon>
        <taxon>Eucarida</taxon>
        <taxon>Decapoda</taxon>
        <taxon>Pleocyemata</taxon>
        <taxon>Brachyura</taxon>
        <taxon>Eubrachyura</taxon>
        <taxon>Portunoidea</taxon>
        <taxon>Portunidae</taxon>
        <taxon>Portuninae</taxon>
        <taxon>Portunus</taxon>
    </lineage>
</organism>